<evidence type="ECO:0000259" key="2">
    <source>
        <dbReference type="Pfam" id="PF00246"/>
    </source>
</evidence>
<dbReference type="Gene3D" id="3.40.630.10">
    <property type="entry name" value="Zn peptidases"/>
    <property type="match status" value="1"/>
</dbReference>
<sequence>MNKIFEDVINRVPDYKEFMTVDEMNSASKALAKKYPDIVEEFEFGTTRDGDKIIGLKIGKGRQNALVFGLPHPNEPIGTMMLDYFTKELAENNKLRDELNYTWYIVKAWDSDGTRLNEGWFKGPFTLYNYARNFFRPAGHQQVDWTFPIEYKELKFTDSIPETVAMMHLIDKIKPRFIYSLHNAGFGGVYWYLSRDIPKVYASLKEAAKKQNVPLNLGEPEAPYCKAFAPAIYKELGIRDNYDYLEKYGVKDIPKAIGVGTCSADYAGEKYKSFTMLTELPYFYSEKIIDLSDSGENRGEIVRKSLEENRKSEAFILDSLKKTRKYMAKNNPFLLALDAFTGRKDDYEAAVKMTYEDENYSKKNATVAEKFDNEWIKKFYKMLSFGLLTRANETELFKMKKAKEENKEKEKALSNEFNAAEKKLQVLSDELEANIKYSVVPIKKLVSIQLECGLLVAEYLKNV</sequence>
<dbReference type="GO" id="GO:0004181">
    <property type="term" value="F:metallocarboxypeptidase activity"/>
    <property type="evidence" value="ECO:0007669"/>
    <property type="project" value="InterPro"/>
</dbReference>
<dbReference type="EMBL" id="AGDV01000015">
    <property type="protein sequence ID" value="EMB32038.1"/>
    <property type="molecule type" value="Genomic_DNA"/>
</dbReference>
<keyword evidence="1" id="KW-0175">Coiled coil</keyword>
<dbReference type="GO" id="GO:0008270">
    <property type="term" value="F:zinc ion binding"/>
    <property type="evidence" value="ECO:0007669"/>
    <property type="project" value="InterPro"/>
</dbReference>
<feature type="domain" description="Peptidase M14" evidence="2">
    <location>
        <begin position="25"/>
        <end position="193"/>
    </location>
</feature>
<evidence type="ECO:0000256" key="1">
    <source>
        <dbReference type="SAM" id="Coils"/>
    </source>
</evidence>
<protein>
    <recommendedName>
        <fullName evidence="2">Peptidase M14 domain-containing protein</fullName>
    </recommendedName>
</protein>
<organism evidence="3">
    <name type="scientific">Treponema denticola H-22</name>
    <dbReference type="NCBI Taxonomy" id="999432"/>
    <lineage>
        <taxon>Bacteria</taxon>
        <taxon>Pseudomonadati</taxon>
        <taxon>Spirochaetota</taxon>
        <taxon>Spirochaetia</taxon>
        <taxon>Spirochaetales</taxon>
        <taxon>Treponemataceae</taxon>
        <taxon>Treponema</taxon>
    </lineage>
</organism>
<dbReference type="InterPro" id="IPR000834">
    <property type="entry name" value="Peptidase_M14"/>
</dbReference>
<dbReference type="Pfam" id="PF00246">
    <property type="entry name" value="Peptidase_M14"/>
    <property type="match status" value="1"/>
</dbReference>
<evidence type="ECO:0000313" key="3">
    <source>
        <dbReference type="EMBL" id="EMB32038.1"/>
    </source>
</evidence>
<feature type="coiled-coil region" evidence="1">
    <location>
        <begin position="399"/>
        <end position="430"/>
    </location>
</feature>
<dbReference type="RefSeq" id="WP_002685066.1">
    <property type="nucleotide sequence ID" value="NZ_CM001795.1"/>
</dbReference>
<dbReference type="SUPFAM" id="SSF53187">
    <property type="entry name" value="Zn-dependent exopeptidases"/>
    <property type="match status" value="1"/>
</dbReference>
<gene>
    <name evidence="3" type="ORF">HMPREF9726_01821</name>
</gene>
<accession>A0A0E2E3V5</accession>
<dbReference type="AlphaFoldDB" id="A0A0E2E3V5"/>
<proteinExistence type="predicted"/>
<dbReference type="GO" id="GO:0006508">
    <property type="term" value="P:proteolysis"/>
    <property type="evidence" value="ECO:0007669"/>
    <property type="project" value="InterPro"/>
</dbReference>
<dbReference type="PATRIC" id="fig|999432.5.peg.1887"/>
<dbReference type="HOGENOM" id="CLU_047694_1_0_12"/>
<reference evidence="3" key="1">
    <citation type="submission" date="2012-01" db="EMBL/GenBank/DDBJ databases">
        <title>The Genome Sequence of Treponema denticola H-22.</title>
        <authorList>
            <consortium name="The Broad Institute Genome Sequencing Platform"/>
            <person name="Earl A."/>
            <person name="Ward D."/>
            <person name="Feldgarden M."/>
            <person name="Gevers D."/>
            <person name="Blanton J.M."/>
            <person name="Fenno C.J."/>
            <person name="Baranova O.V."/>
            <person name="Mathney J."/>
            <person name="Dewhirst F.E."/>
            <person name="Izard J."/>
            <person name="Young S.K."/>
            <person name="Zeng Q."/>
            <person name="Gargeya S."/>
            <person name="Fitzgerald M."/>
            <person name="Haas B."/>
            <person name="Abouelleil A."/>
            <person name="Alvarado L."/>
            <person name="Arachchi H.M."/>
            <person name="Berlin A."/>
            <person name="Chapman S.B."/>
            <person name="Gearin G."/>
            <person name="Goldberg J."/>
            <person name="Griggs A."/>
            <person name="Gujja S."/>
            <person name="Hansen M."/>
            <person name="Heiman D."/>
            <person name="Howarth C."/>
            <person name="Larimer J."/>
            <person name="Lui A."/>
            <person name="MacDonald P.J.P."/>
            <person name="McCowen C."/>
            <person name="Montmayeur A."/>
            <person name="Murphy C."/>
            <person name="Neiman D."/>
            <person name="Pearson M."/>
            <person name="Priest M."/>
            <person name="Roberts A."/>
            <person name="Saif S."/>
            <person name="Shea T."/>
            <person name="Sisk P."/>
            <person name="Stolte C."/>
            <person name="Sykes S."/>
            <person name="Wortman J."/>
            <person name="Nusbaum C."/>
            <person name="Birren B."/>
        </authorList>
    </citation>
    <scope>NUCLEOTIDE SEQUENCE [LARGE SCALE GENOMIC DNA]</scope>
    <source>
        <strain evidence="3">H-22</strain>
    </source>
</reference>
<dbReference type="Proteomes" id="UP000011705">
    <property type="component" value="Chromosome"/>
</dbReference>
<comment type="caution">
    <text evidence="3">The sequence shown here is derived from an EMBL/GenBank/DDBJ whole genome shotgun (WGS) entry which is preliminary data.</text>
</comment>
<name>A0A0E2E3V5_TREDN</name>